<protein>
    <recommendedName>
        <fullName evidence="4">DUF2384 domain-containing protein</fullName>
    </recommendedName>
</protein>
<gene>
    <name evidence="2" type="ORF">cyc_09207</name>
</gene>
<sequence length="175" mass="20083">MLGIAIVLSFLFATYVFGYEHAQQQVRYDGCYGQERGQSFDPIVAAQQYVNGEGNPKARDHHNYVQAGEPLDKSMAVACQANAIMRASMRIQILVWPFSRSRAIRWQPDRWQEVRLRHFIEMLDLTLRMLGDEGALWLRTNNRALFGQSPINVLIDRLSASSAMIDIRVRDIKAR</sequence>
<proteinExistence type="predicted"/>
<name>A0A1D3D4A6_9EIME</name>
<dbReference type="EMBL" id="JROU02000787">
    <property type="protein sequence ID" value="OEH78277.1"/>
    <property type="molecule type" value="Genomic_DNA"/>
</dbReference>
<feature type="chain" id="PRO_5008914152" description="DUF2384 domain-containing protein" evidence="1">
    <location>
        <begin position="19"/>
        <end position="175"/>
    </location>
</feature>
<keyword evidence="1" id="KW-0732">Signal</keyword>
<dbReference type="VEuPathDB" id="ToxoDB:cyc_09207"/>
<comment type="caution">
    <text evidence="2">The sequence shown here is derived from an EMBL/GenBank/DDBJ whole genome shotgun (WGS) entry which is preliminary data.</text>
</comment>
<evidence type="ECO:0008006" key="4">
    <source>
        <dbReference type="Google" id="ProtNLM"/>
    </source>
</evidence>
<dbReference type="Proteomes" id="UP000095192">
    <property type="component" value="Unassembled WGS sequence"/>
</dbReference>
<dbReference type="AlphaFoldDB" id="A0A1D3D4A6"/>
<feature type="signal peptide" evidence="1">
    <location>
        <begin position="1"/>
        <end position="18"/>
    </location>
</feature>
<organism evidence="2 3">
    <name type="scientific">Cyclospora cayetanensis</name>
    <dbReference type="NCBI Taxonomy" id="88456"/>
    <lineage>
        <taxon>Eukaryota</taxon>
        <taxon>Sar</taxon>
        <taxon>Alveolata</taxon>
        <taxon>Apicomplexa</taxon>
        <taxon>Conoidasida</taxon>
        <taxon>Coccidia</taxon>
        <taxon>Eucoccidiorida</taxon>
        <taxon>Eimeriorina</taxon>
        <taxon>Eimeriidae</taxon>
        <taxon>Cyclospora</taxon>
    </lineage>
</organism>
<accession>A0A1D3D4A6</accession>
<evidence type="ECO:0000313" key="2">
    <source>
        <dbReference type="EMBL" id="OEH78277.1"/>
    </source>
</evidence>
<evidence type="ECO:0000256" key="1">
    <source>
        <dbReference type="SAM" id="SignalP"/>
    </source>
</evidence>
<evidence type="ECO:0000313" key="3">
    <source>
        <dbReference type="Proteomes" id="UP000095192"/>
    </source>
</evidence>
<dbReference type="InParanoid" id="A0A1D3D4A6"/>
<keyword evidence="3" id="KW-1185">Reference proteome</keyword>
<reference evidence="2 3" key="1">
    <citation type="journal article" date="2016" name="BMC Genomics">
        <title>Comparative genomics reveals Cyclospora cayetanensis possesses coccidia-like metabolism and invasion components but unique surface antigens.</title>
        <authorList>
            <person name="Liu S."/>
            <person name="Wang L."/>
            <person name="Zheng H."/>
            <person name="Xu Z."/>
            <person name="Roellig D.M."/>
            <person name="Li N."/>
            <person name="Frace M.A."/>
            <person name="Tang K."/>
            <person name="Arrowood M.J."/>
            <person name="Moss D.M."/>
            <person name="Zhang L."/>
            <person name="Feng Y."/>
            <person name="Xiao L."/>
        </authorList>
    </citation>
    <scope>NUCLEOTIDE SEQUENCE [LARGE SCALE GENOMIC DNA]</scope>
    <source>
        <strain evidence="2 3">CHN_HEN01</strain>
    </source>
</reference>